<dbReference type="Gene3D" id="3.90.550.10">
    <property type="entry name" value="Spore Coat Polysaccharide Biosynthesis Protein SpsA, Chain A"/>
    <property type="match status" value="1"/>
</dbReference>
<dbReference type="Pfam" id="PF00535">
    <property type="entry name" value="Glycos_transf_2"/>
    <property type="match status" value="1"/>
</dbReference>
<dbReference type="GO" id="GO:0016758">
    <property type="term" value="F:hexosyltransferase activity"/>
    <property type="evidence" value="ECO:0007669"/>
    <property type="project" value="UniProtKB-ARBA"/>
</dbReference>
<dbReference type="Proteomes" id="UP001296967">
    <property type="component" value="Unassembled WGS sequence"/>
</dbReference>
<dbReference type="InterPro" id="IPR029044">
    <property type="entry name" value="Nucleotide-diphossugar_trans"/>
</dbReference>
<keyword evidence="4" id="KW-1185">Reference proteome</keyword>
<organism evidence="3 4">
    <name type="scientific">Halochromatium salexigens</name>
    <name type="common">Chromatium salexigens</name>
    <dbReference type="NCBI Taxonomy" id="49447"/>
    <lineage>
        <taxon>Bacteria</taxon>
        <taxon>Pseudomonadati</taxon>
        <taxon>Pseudomonadota</taxon>
        <taxon>Gammaproteobacteria</taxon>
        <taxon>Chromatiales</taxon>
        <taxon>Chromatiaceae</taxon>
        <taxon>Halochromatium</taxon>
    </lineage>
</organism>
<evidence type="ECO:0000259" key="2">
    <source>
        <dbReference type="Pfam" id="PF00535"/>
    </source>
</evidence>
<feature type="compositionally biased region" description="Basic and acidic residues" evidence="1">
    <location>
        <begin position="160"/>
        <end position="175"/>
    </location>
</feature>
<dbReference type="PANTHER" id="PTHR22916">
    <property type="entry name" value="GLYCOSYLTRANSFERASE"/>
    <property type="match status" value="1"/>
</dbReference>
<name>A0AAJ0UEF6_HALSE</name>
<feature type="domain" description="Glycosyltransferase 2-like" evidence="2">
    <location>
        <begin position="321"/>
        <end position="442"/>
    </location>
</feature>
<dbReference type="PANTHER" id="PTHR22916:SF3">
    <property type="entry name" value="UDP-GLCNAC:BETAGAL BETA-1,3-N-ACETYLGLUCOSAMINYLTRANSFERASE-LIKE PROTEIN 1"/>
    <property type="match status" value="1"/>
</dbReference>
<reference evidence="3" key="1">
    <citation type="submission" date="2017-05" db="EMBL/GenBank/DDBJ databases">
        <authorList>
            <person name="Imhoff J.F."/>
            <person name="Rahn T."/>
            <person name="Kuenzel S."/>
            <person name="Neulinger S.C."/>
        </authorList>
    </citation>
    <scope>NUCLEOTIDE SEQUENCE</scope>
    <source>
        <strain evidence="3">DSM 4395</strain>
    </source>
</reference>
<feature type="region of interest" description="Disordered" evidence="1">
    <location>
        <begin position="153"/>
        <end position="175"/>
    </location>
</feature>
<dbReference type="SUPFAM" id="SSF53448">
    <property type="entry name" value="Nucleotide-diphospho-sugar transferases"/>
    <property type="match status" value="1"/>
</dbReference>
<feature type="region of interest" description="Disordered" evidence="1">
    <location>
        <begin position="114"/>
        <end position="139"/>
    </location>
</feature>
<dbReference type="EMBL" id="NHSF01000032">
    <property type="protein sequence ID" value="MBK5929936.1"/>
    <property type="molecule type" value="Genomic_DNA"/>
</dbReference>
<reference evidence="3" key="2">
    <citation type="journal article" date="2020" name="Microorganisms">
        <title>Osmotic Adaptation and Compatible Solute Biosynthesis of Phototrophic Bacteria as Revealed from Genome Analyses.</title>
        <authorList>
            <person name="Imhoff J.F."/>
            <person name="Rahn T."/>
            <person name="Kunzel S."/>
            <person name="Keller A."/>
            <person name="Neulinger S.C."/>
        </authorList>
    </citation>
    <scope>NUCLEOTIDE SEQUENCE</scope>
    <source>
        <strain evidence="3">DSM 4395</strain>
    </source>
</reference>
<protein>
    <recommendedName>
        <fullName evidence="2">Glycosyltransferase 2-like domain-containing protein</fullName>
    </recommendedName>
</protein>
<comment type="caution">
    <text evidence="3">The sequence shown here is derived from an EMBL/GenBank/DDBJ whole genome shotgun (WGS) entry which is preliminary data.</text>
</comment>
<evidence type="ECO:0000313" key="3">
    <source>
        <dbReference type="EMBL" id="MBK5929936.1"/>
    </source>
</evidence>
<accession>A0AAJ0UEF6</accession>
<dbReference type="AlphaFoldDB" id="A0AAJ0UEF6"/>
<dbReference type="CDD" id="cd00761">
    <property type="entry name" value="Glyco_tranf_GTA_type"/>
    <property type="match status" value="1"/>
</dbReference>
<dbReference type="InterPro" id="IPR001173">
    <property type="entry name" value="Glyco_trans_2-like"/>
</dbReference>
<sequence length="640" mass="72580">MHPTTPTMPAAPLWPQALSRYPFATALLPAWRDAAAELPDAYSAALDAALIALDTERPLAERYQQLCASRARLAELAAAGDTHIATELLRLRVLSAFGEPRAARQRCDQLLEQRERATQATPSPGERTAQPPSDHPQDQVAALRERPFLPSCAPFDDYPPEAHKGDDSGPNRDEQATDLGAWLNAMLLETHAHLNAKRRYAQPQSELARLAQRRKLPCASIEAERMLALAALRLGKKVTIKPSGQLVAESNNPRLWIRLGDASESTSSVSELDEKPITRLYVPEKDGGREESGFLGLKPITRELSISDYARKRIDSIPVAIYIPTYNMGASVAKTIHSALAQTHNNITVYCFDNASDDNTKEECAKFLDHGNFIYYQHSENIGAYENFKCLYRVSDEPWYMFLAADDLISEDYVEKCLSFSVKNHATIVGGKVQNMVNNKLYGTESAFFLESDDGFNRLLDFLKIKNSNALFYGLRYRIGLAFDDITPGSDWMDTYYHVVSGRAAVIKSTEIKRDVTKWVKNWDNDPYKSKMKMQGLVDLGYTQEMIENHKVFMSFELLYKIQQAIFKAGVYEWQPYIVAIYASSLRQKKDNQENVKKLTDFLKNIYFVAKSSNYFHIQKIQRFVRDFVSWLQEKGFECR</sequence>
<evidence type="ECO:0000313" key="4">
    <source>
        <dbReference type="Proteomes" id="UP001296967"/>
    </source>
</evidence>
<gene>
    <name evidence="3" type="ORF">CCR82_05190</name>
</gene>
<evidence type="ECO:0000256" key="1">
    <source>
        <dbReference type="SAM" id="MobiDB-lite"/>
    </source>
</evidence>
<proteinExistence type="predicted"/>